<sequence>MFKPKYQLSQKLLGNITQIERLYGQIESLKIPQKLELNLQRDNLIQSSYVSN</sequence>
<protein>
    <submittedName>
        <fullName evidence="1">Uncharacterized protein</fullName>
    </submittedName>
</protein>
<dbReference type="AlphaFoldDB" id="X0WTY9"/>
<dbReference type="EMBL" id="BARS01030892">
    <property type="protein sequence ID" value="GAG26677.1"/>
    <property type="molecule type" value="Genomic_DNA"/>
</dbReference>
<name>X0WTY9_9ZZZZ</name>
<gene>
    <name evidence="1" type="ORF">S01H1_48120</name>
</gene>
<accession>X0WTY9</accession>
<evidence type="ECO:0000313" key="1">
    <source>
        <dbReference type="EMBL" id="GAG26677.1"/>
    </source>
</evidence>
<comment type="caution">
    <text evidence="1">The sequence shown here is derived from an EMBL/GenBank/DDBJ whole genome shotgun (WGS) entry which is preliminary data.</text>
</comment>
<proteinExistence type="predicted"/>
<feature type="non-terminal residue" evidence="1">
    <location>
        <position position="52"/>
    </location>
</feature>
<organism evidence="1">
    <name type="scientific">marine sediment metagenome</name>
    <dbReference type="NCBI Taxonomy" id="412755"/>
    <lineage>
        <taxon>unclassified sequences</taxon>
        <taxon>metagenomes</taxon>
        <taxon>ecological metagenomes</taxon>
    </lineage>
</organism>
<reference evidence="1" key="1">
    <citation type="journal article" date="2014" name="Front. Microbiol.">
        <title>High frequency of phylogenetically diverse reductive dehalogenase-homologous genes in deep subseafloor sedimentary metagenomes.</title>
        <authorList>
            <person name="Kawai M."/>
            <person name="Futagami T."/>
            <person name="Toyoda A."/>
            <person name="Takaki Y."/>
            <person name="Nishi S."/>
            <person name="Hori S."/>
            <person name="Arai W."/>
            <person name="Tsubouchi T."/>
            <person name="Morono Y."/>
            <person name="Uchiyama I."/>
            <person name="Ito T."/>
            <person name="Fujiyama A."/>
            <person name="Inagaki F."/>
            <person name="Takami H."/>
        </authorList>
    </citation>
    <scope>NUCLEOTIDE SEQUENCE</scope>
    <source>
        <strain evidence="1">Expedition CK06-06</strain>
    </source>
</reference>